<gene>
    <name evidence="1" type="ORF">HYD_2030</name>
</gene>
<sequence length="53" mass="5816">MINKIKAAVILGCVCVFAPHLSTYASKSGKSIDEIANKYAKKDPEKVYSDIKK</sequence>
<keyword evidence="2" id="KW-1185">Reference proteome</keyword>
<evidence type="ECO:0000313" key="2">
    <source>
        <dbReference type="Proteomes" id="UP001320209"/>
    </source>
</evidence>
<reference evidence="1" key="1">
    <citation type="submission" date="2021-10" db="EMBL/GenBank/DDBJ databases">
        <title>Genome Sequence of The Candidatus Hydrogeosomobacter endosymbioticus, an Intracellular Bacterial Symbiont of the Anaerobic Ciliate GW7.</title>
        <authorList>
            <person name="Shiohama Y."/>
            <person name="Shinzato N."/>
        </authorList>
    </citation>
    <scope>NUCLEOTIDE SEQUENCE [LARGE SCALE GENOMIC DNA]</scope>
    <source>
        <strain evidence="1">200920</strain>
    </source>
</reference>
<protein>
    <submittedName>
        <fullName evidence="1">Uncharacterized protein</fullName>
    </submittedName>
</protein>
<dbReference type="RefSeq" id="WP_236865470.1">
    <property type="nucleotide sequence ID" value="NZ_AP025225.1"/>
</dbReference>
<name>A0ABN6L2G6_9PROT</name>
<proteinExistence type="predicted"/>
<dbReference type="Proteomes" id="UP001320209">
    <property type="component" value="Chromosome"/>
</dbReference>
<evidence type="ECO:0000313" key="1">
    <source>
        <dbReference type="EMBL" id="BDB96070.1"/>
    </source>
</evidence>
<accession>A0ABN6L2G6</accession>
<dbReference type="EMBL" id="AP025225">
    <property type="protein sequence ID" value="BDB96070.1"/>
    <property type="molecule type" value="Genomic_DNA"/>
</dbReference>
<organism evidence="1 2">
    <name type="scientific">Candidatus Hydrogenosomobacter endosymbioticus</name>
    <dbReference type="NCBI Taxonomy" id="2558174"/>
    <lineage>
        <taxon>Bacteria</taxon>
        <taxon>Pseudomonadati</taxon>
        <taxon>Pseudomonadota</taxon>
        <taxon>Alphaproteobacteria</taxon>
        <taxon>Holosporales</taxon>
        <taxon>Holosporaceae</taxon>
        <taxon>Candidatus Hydrogenosomobacter</taxon>
    </lineage>
</organism>